<evidence type="ECO:0000313" key="2">
    <source>
        <dbReference type="Proteomes" id="UP001341281"/>
    </source>
</evidence>
<dbReference type="AlphaFoldDB" id="A0AAQ3SZI3"/>
<reference evidence="1 2" key="1">
    <citation type="submission" date="2024-02" db="EMBL/GenBank/DDBJ databases">
        <title>High-quality chromosome-scale genome assembly of Pensacola bahiagrass (Paspalum notatum Flugge var. saurae).</title>
        <authorList>
            <person name="Vega J.M."/>
            <person name="Podio M."/>
            <person name="Orjuela J."/>
            <person name="Siena L.A."/>
            <person name="Pessino S.C."/>
            <person name="Combes M.C."/>
            <person name="Mariac C."/>
            <person name="Albertini E."/>
            <person name="Pupilli F."/>
            <person name="Ortiz J.P.A."/>
            <person name="Leblanc O."/>
        </authorList>
    </citation>
    <scope>NUCLEOTIDE SEQUENCE [LARGE SCALE GENOMIC DNA]</scope>
    <source>
        <strain evidence="1">R1</strain>
        <tissue evidence="1">Leaf</tissue>
    </source>
</reference>
<dbReference type="Proteomes" id="UP001341281">
    <property type="component" value="Chromosome 03"/>
</dbReference>
<keyword evidence="2" id="KW-1185">Reference proteome</keyword>
<sequence length="141" mass="14200">MGTSMSSATVPDNGPMLMASVGSNNRANLAILYAEWGEERVAVGVEDEAIVVDAEDGTLDPNHDGAIGVGDGEVAFPEAHHLLLHRELHHGAQKCAATTGAGAMTPPVGSGGGGAGRCGCGAAIGDRLALVCVWLLGVCRL</sequence>
<proteinExistence type="predicted"/>
<accession>A0AAQ3SZI3</accession>
<gene>
    <name evidence="1" type="ORF">U9M48_012246</name>
</gene>
<organism evidence="1 2">
    <name type="scientific">Paspalum notatum var. saurae</name>
    <dbReference type="NCBI Taxonomy" id="547442"/>
    <lineage>
        <taxon>Eukaryota</taxon>
        <taxon>Viridiplantae</taxon>
        <taxon>Streptophyta</taxon>
        <taxon>Embryophyta</taxon>
        <taxon>Tracheophyta</taxon>
        <taxon>Spermatophyta</taxon>
        <taxon>Magnoliopsida</taxon>
        <taxon>Liliopsida</taxon>
        <taxon>Poales</taxon>
        <taxon>Poaceae</taxon>
        <taxon>PACMAD clade</taxon>
        <taxon>Panicoideae</taxon>
        <taxon>Andropogonodae</taxon>
        <taxon>Paspaleae</taxon>
        <taxon>Paspalinae</taxon>
        <taxon>Paspalum</taxon>
    </lineage>
</organism>
<name>A0AAQ3SZI3_PASNO</name>
<dbReference type="EMBL" id="CP144747">
    <property type="protein sequence ID" value="WVZ62499.1"/>
    <property type="molecule type" value="Genomic_DNA"/>
</dbReference>
<protein>
    <submittedName>
        <fullName evidence="1">Uncharacterized protein</fullName>
    </submittedName>
</protein>
<evidence type="ECO:0000313" key="1">
    <source>
        <dbReference type="EMBL" id="WVZ62499.1"/>
    </source>
</evidence>